<accession>A0A5M6DGZ5</accession>
<evidence type="ECO:0000259" key="1">
    <source>
        <dbReference type="Pfam" id="PF02698"/>
    </source>
</evidence>
<dbReference type="CDD" id="cd06259">
    <property type="entry name" value="YdcF-like"/>
    <property type="match status" value="1"/>
</dbReference>
<dbReference type="Gene3D" id="3.40.50.620">
    <property type="entry name" value="HUPs"/>
    <property type="match status" value="1"/>
</dbReference>
<reference evidence="2 3" key="1">
    <citation type="submission" date="2019-09" db="EMBL/GenBank/DDBJ databases">
        <title>Genome sequence and assembly of Adhaeribacter sp.</title>
        <authorList>
            <person name="Chhetri G."/>
        </authorList>
    </citation>
    <scope>NUCLEOTIDE SEQUENCE [LARGE SCALE GENOMIC DNA]</scope>
    <source>
        <strain evidence="2 3">DK36</strain>
    </source>
</reference>
<dbReference type="FunFam" id="3.40.50.620:FF:000280">
    <property type="entry name" value="DUF218 domain"/>
    <property type="match status" value="1"/>
</dbReference>
<dbReference type="PANTHER" id="PTHR30336">
    <property type="entry name" value="INNER MEMBRANE PROTEIN, PROBABLE PERMEASE"/>
    <property type="match status" value="1"/>
</dbReference>
<dbReference type="Pfam" id="PF02698">
    <property type="entry name" value="DUF218"/>
    <property type="match status" value="1"/>
</dbReference>
<organism evidence="2 3">
    <name type="scientific">Adhaeribacter rhizoryzae</name>
    <dbReference type="NCBI Taxonomy" id="2607907"/>
    <lineage>
        <taxon>Bacteria</taxon>
        <taxon>Pseudomonadati</taxon>
        <taxon>Bacteroidota</taxon>
        <taxon>Cytophagia</taxon>
        <taxon>Cytophagales</taxon>
        <taxon>Hymenobacteraceae</taxon>
        <taxon>Adhaeribacter</taxon>
    </lineage>
</organism>
<protein>
    <submittedName>
        <fullName evidence="2">YdcF family protein</fullName>
    </submittedName>
</protein>
<dbReference type="InterPro" id="IPR003848">
    <property type="entry name" value="DUF218"/>
</dbReference>
<gene>
    <name evidence="2" type="ORF">F0145_10130</name>
</gene>
<comment type="caution">
    <text evidence="2">The sequence shown here is derived from an EMBL/GenBank/DDBJ whole genome shotgun (WGS) entry which is preliminary data.</text>
</comment>
<evidence type="ECO:0000313" key="2">
    <source>
        <dbReference type="EMBL" id="KAA5546693.1"/>
    </source>
</evidence>
<dbReference type="Proteomes" id="UP000323426">
    <property type="component" value="Unassembled WGS sequence"/>
</dbReference>
<proteinExistence type="predicted"/>
<evidence type="ECO:0000313" key="3">
    <source>
        <dbReference type="Proteomes" id="UP000323426"/>
    </source>
</evidence>
<feature type="domain" description="DUF218" evidence="1">
    <location>
        <begin position="28"/>
        <end position="148"/>
    </location>
</feature>
<dbReference type="InterPro" id="IPR014729">
    <property type="entry name" value="Rossmann-like_a/b/a_fold"/>
</dbReference>
<dbReference type="AlphaFoldDB" id="A0A5M6DGZ5"/>
<sequence>MFLDSETLRLSQLIWDYHHVNHLLAPADCILVLGSHDTRVAERGAELFLQGYAPLLIFSGGLGRLTDGLWNEPEADKFAQIARDMGVPADKILIENRSTNTGENIALTYALLQKNNIKIKRMILVQKPYMERRAYATFMKQWPGEPVAIMVTSPQISFTDYPNHEISQEEVINIMLGDLQRIRTYPPKGFQIHQDIPDAVWNAFEQLTQKGFTSHLMP</sequence>
<dbReference type="GO" id="GO:0005886">
    <property type="term" value="C:plasma membrane"/>
    <property type="evidence" value="ECO:0007669"/>
    <property type="project" value="TreeGrafter"/>
</dbReference>
<dbReference type="RefSeq" id="WP_150088297.1">
    <property type="nucleotide sequence ID" value="NZ_VWSF01000006.1"/>
</dbReference>
<dbReference type="EMBL" id="VWSF01000006">
    <property type="protein sequence ID" value="KAA5546693.1"/>
    <property type="molecule type" value="Genomic_DNA"/>
</dbReference>
<keyword evidence="3" id="KW-1185">Reference proteome</keyword>
<dbReference type="PANTHER" id="PTHR30336:SF20">
    <property type="entry name" value="DUF218 DOMAIN-CONTAINING PROTEIN"/>
    <property type="match status" value="1"/>
</dbReference>
<name>A0A5M6DGZ5_9BACT</name>
<dbReference type="InterPro" id="IPR051599">
    <property type="entry name" value="Cell_Envelope_Assoc"/>
</dbReference>